<dbReference type="Proteomes" id="UP000269974">
    <property type="component" value="Unassembled WGS sequence"/>
</dbReference>
<evidence type="ECO:0000313" key="2">
    <source>
        <dbReference type="Proteomes" id="UP000269974"/>
    </source>
</evidence>
<protein>
    <submittedName>
        <fullName evidence="1">Uncharacterized protein</fullName>
    </submittedName>
</protein>
<dbReference type="RefSeq" id="WP_185933889.1">
    <property type="nucleotide sequence ID" value="NZ_UYIO01000001.1"/>
</dbReference>
<gene>
    <name evidence="1" type="ORF">NCTC10327_00816</name>
</gene>
<proteinExistence type="predicted"/>
<accession>A0A7Z8Y8E0</accession>
<evidence type="ECO:0000313" key="1">
    <source>
        <dbReference type="EMBL" id="VDG76146.1"/>
    </source>
</evidence>
<comment type="caution">
    <text evidence="1">The sequence shown here is derived from an EMBL/GenBank/DDBJ whole genome shotgun (WGS) entry which is preliminary data.</text>
</comment>
<dbReference type="EMBL" id="UYIO01000001">
    <property type="protein sequence ID" value="VDG76146.1"/>
    <property type="molecule type" value="Genomic_DNA"/>
</dbReference>
<sequence length="172" mass="19805">MELVITTDTWKLEFEDGEIWTQGTFEPEVDLNSEAWDFFDQITERVGEMSDLELVNLGEDAYVSDDAKIMSWKVWVIIERYGIKIDRDGETWVITDKYGNTLETGEFDPEIDIPAEKIGIINPEKINFIDLDEVTERIAQLSGMKLVNDSIYAGSYSTSFGPWFVWDVLEVL</sequence>
<name>A0A7Z8Y8E0_9ACTO</name>
<dbReference type="AlphaFoldDB" id="A0A7Z8Y8E0"/>
<organism evidence="1 2">
    <name type="scientific">Actinobaculum suis</name>
    <dbReference type="NCBI Taxonomy" id="1657"/>
    <lineage>
        <taxon>Bacteria</taxon>
        <taxon>Bacillati</taxon>
        <taxon>Actinomycetota</taxon>
        <taxon>Actinomycetes</taxon>
        <taxon>Actinomycetales</taxon>
        <taxon>Actinomycetaceae</taxon>
        <taxon>Actinobaculum</taxon>
    </lineage>
</organism>
<reference evidence="1 2" key="1">
    <citation type="submission" date="2018-11" db="EMBL/GenBank/DDBJ databases">
        <authorList>
            <consortium name="Pathogen Informatics"/>
        </authorList>
    </citation>
    <scope>NUCLEOTIDE SEQUENCE [LARGE SCALE GENOMIC DNA]</scope>
    <source>
        <strain evidence="1 2">NCTC10327</strain>
    </source>
</reference>